<dbReference type="AlphaFoldDB" id="A0A7Y9EHW4"/>
<protein>
    <recommendedName>
        <fullName evidence="4">DUF3995 domain-containing protein</fullName>
    </recommendedName>
</protein>
<organism evidence="2 3">
    <name type="scientific">Actinomadura luteofluorescens</name>
    <dbReference type="NCBI Taxonomy" id="46163"/>
    <lineage>
        <taxon>Bacteria</taxon>
        <taxon>Bacillati</taxon>
        <taxon>Actinomycetota</taxon>
        <taxon>Actinomycetes</taxon>
        <taxon>Streptosporangiales</taxon>
        <taxon>Thermomonosporaceae</taxon>
        <taxon>Actinomadura</taxon>
    </lineage>
</organism>
<feature type="transmembrane region" description="Helical" evidence="1">
    <location>
        <begin position="78"/>
        <end position="99"/>
    </location>
</feature>
<reference evidence="2 3" key="1">
    <citation type="submission" date="2020-07" db="EMBL/GenBank/DDBJ databases">
        <title>Sequencing the genomes of 1000 actinobacteria strains.</title>
        <authorList>
            <person name="Klenk H.-P."/>
        </authorList>
    </citation>
    <scope>NUCLEOTIDE SEQUENCE [LARGE SCALE GENOMIC DNA]</scope>
    <source>
        <strain evidence="2 3">DSM 40398</strain>
    </source>
</reference>
<keyword evidence="1" id="KW-0472">Membrane</keyword>
<evidence type="ECO:0000313" key="2">
    <source>
        <dbReference type="EMBL" id="NYD48029.1"/>
    </source>
</evidence>
<evidence type="ECO:0008006" key="4">
    <source>
        <dbReference type="Google" id="ProtNLM"/>
    </source>
</evidence>
<keyword evidence="3" id="KW-1185">Reference proteome</keyword>
<sequence length="189" mass="20690">MTTTLIETASAGVQVQRGGWKAGFHTVPGVPRWARWAAHAAALTTLPSALWRLPMAWGFGMGFTDEAMVELHVPGWGSAYVVALILLSEVASFATLGLIQPWGERFPRWMAFVGGRRVSVRFAVTTATLGVVAVLLYAAGYFYTWTHRSPGSPTGAWAWLMNASFAPVVLWGPLLIAVTVHYYRRRRAA</sequence>
<comment type="caution">
    <text evidence="2">The sequence shown here is derived from an EMBL/GenBank/DDBJ whole genome shotgun (WGS) entry which is preliminary data.</text>
</comment>
<keyword evidence="1" id="KW-1133">Transmembrane helix</keyword>
<evidence type="ECO:0000256" key="1">
    <source>
        <dbReference type="SAM" id="Phobius"/>
    </source>
</evidence>
<gene>
    <name evidence="2" type="ORF">BJY14_004012</name>
</gene>
<dbReference type="Proteomes" id="UP000529783">
    <property type="component" value="Unassembled WGS sequence"/>
</dbReference>
<keyword evidence="1" id="KW-0812">Transmembrane</keyword>
<accession>A0A7Y9EHW4</accession>
<proteinExistence type="predicted"/>
<dbReference type="EMBL" id="JACCBA010000001">
    <property type="protein sequence ID" value="NYD48029.1"/>
    <property type="molecule type" value="Genomic_DNA"/>
</dbReference>
<feature type="transmembrane region" description="Helical" evidence="1">
    <location>
        <begin position="120"/>
        <end position="144"/>
    </location>
</feature>
<feature type="transmembrane region" description="Helical" evidence="1">
    <location>
        <begin position="156"/>
        <end position="183"/>
    </location>
</feature>
<name>A0A7Y9EHW4_9ACTN</name>
<evidence type="ECO:0000313" key="3">
    <source>
        <dbReference type="Proteomes" id="UP000529783"/>
    </source>
</evidence>
<dbReference type="RefSeq" id="WP_246395994.1">
    <property type="nucleotide sequence ID" value="NZ_JACCBA010000001.1"/>
</dbReference>